<dbReference type="EMBL" id="FNUZ01000002">
    <property type="protein sequence ID" value="SEF88165.1"/>
    <property type="molecule type" value="Genomic_DNA"/>
</dbReference>
<dbReference type="RefSeq" id="WP_103909483.1">
    <property type="nucleotide sequence ID" value="NZ_FNUZ01000002.1"/>
</dbReference>
<evidence type="ECO:0000313" key="3">
    <source>
        <dbReference type="Proteomes" id="UP000236752"/>
    </source>
</evidence>
<gene>
    <name evidence="2" type="ORF">SAMN04488045_1096</name>
</gene>
<dbReference type="Proteomes" id="UP000236752">
    <property type="component" value="Unassembled WGS sequence"/>
</dbReference>
<reference evidence="2 3" key="1">
    <citation type="submission" date="2016-10" db="EMBL/GenBank/DDBJ databases">
        <authorList>
            <person name="de Groot N.N."/>
        </authorList>
    </citation>
    <scope>NUCLEOTIDE SEQUENCE [LARGE SCALE GENOMIC DNA]</scope>
    <source>
        <strain evidence="2 3">DSM 26915</strain>
    </source>
</reference>
<dbReference type="InterPro" id="IPR002931">
    <property type="entry name" value="Transglutaminase-like"/>
</dbReference>
<feature type="domain" description="Transglutaminase-like" evidence="1">
    <location>
        <begin position="161"/>
        <end position="226"/>
    </location>
</feature>
<dbReference type="OrthoDB" id="9804023at2"/>
<dbReference type="SMART" id="SM00460">
    <property type="entry name" value="TGc"/>
    <property type="match status" value="1"/>
</dbReference>
<proteinExistence type="predicted"/>
<dbReference type="SUPFAM" id="SSF54001">
    <property type="entry name" value="Cysteine proteinases"/>
    <property type="match status" value="1"/>
</dbReference>
<keyword evidence="3" id="KW-1185">Reference proteome</keyword>
<evidence type="ECO:0000259" key="1">
    <source>
        <dbReference type="SMART" id="SM00460"/>
    </source>
</evidence>
<dbReference type="Gene3D" id="3.10.620.30">
    <property type="match status" value="1"/>
</dbReference>
<sequence>MKLHIRHVTHYKFDTPVKRLIQSHRLTPADHEGQKVLEWSVSCEGAIRGSSFLSGAGDYTETVCVQGPAEDIEIVVEGTVETQDCAGVLRGHREKVLPSAYLRPTQQTQPDAAIRSLAETAVEGLDVSAGLDRAHALAAAVNDAIAYVSGETEPATTAAEALAGGKGVCQDHTHVLMSAARWVDMPARYVTGYLYSDANGQAHGESHAWAELYVDGLGWVGFDAANRCCPNDLYVRLGSGLDAQDAAPIRGLIEGQATEDLTAKVVVTDVAQQQ</sequence>
<dbReference type="PANTHER" id="PTHR33490">
    <property type="entry name" value="BLR5614 PROTEIN-RELATED"/>
    <property type="match status" value="1"/>
</dbReference>
<dbReference type="GO" id="GO:0008233">
    <property type="term" value="F:peptidase activity"/>
    <property type="evidence" value="ECO:0007669"/>
    <property type="project" value="UniProtKB-KW"/>
</dbReference>
<name>A0A1H5VLE1_9RHOB</name>
<dbReference type="Pfam" id="PF01841">
    <property type="entry name" value="Transglut_core"/>
    <property type="match status" value="1"/>
</dbReference>
<evidence type="ECO:0000313" key="2">
    <source>
        <dbReference type="EMBL" id="SEF88165.1"/>
    </source>
</evidence>
<protein>
    <submittedName>
        <fullName evidence="2">Transglutaminase-like enzyme, putative cysteine protease</fullName>
    </submittedName>
</protein>
<keyword evidence="2" id="KW-0645">Protease</keyword>
<dbReference type="InterPro" id="IPR038765">
    <property type="entry name" value="Papain-like_cys_pep_sf"/>
</dbReference>
<dbReference type="PANTHER" id="PTHR33490:SF6">
    <property type="entry name" value="SLL1049 PROTEIN"/>
    <property type="match status" value="1"/>
</dbReference>
<accession>A0A1H5VLE1</accession>
<dbReference type="AlphaFoldDB" id="A0A1H5VLE1"/>
<dbReference type="GO" id="GO:0006508">
    <property type="term" value="P:proteolysis"/>
    <property type="evidence" value="ECO:0007669"/>
    <property type="project" value="UniProtKB-KW"/>
</dbReference>
<organism evidence="2 3">
    <name type="scientific">Thalassococcus halodurans</name>
    <dbReference type="NCBI Taxonomy" id="373675"/>
    <lineage>
        <taxon>Bacteria</taxon>
        <taxon>Pseudomonadati</taxon>
        <taxon>Pseudomonadota</taxon>
        <taxon>Alphaproteobacteria</taxon>
        <taxon>Rhodobacterales</taxon>
        <taxon>Roseobacteraceae</taxon>
        <taxon>Thalassococcus</taxon>
    </lineage>
</organism>
<dbReference type="InterPro" id="IPR013589">
    <property type="entry name" value="Bac_transglu_N"/>
</dbReference>
<dbReference type="Pfam" id="PF08379">
    <property type="entry name" value="Bact_transglu_N"/>
    <property type="match status" value="1"/>
</dbReference>
<keyword evidence="2" id="KW-0378">Hydrolase</keyword>